<keyword evidence="7" id="KW-1133">Transmembrane helix</keyword>
<dbReference type="GO" id="GO:0005634">
    <property type="term" value="C:nucleus"/>
    <property type="evidence" value="ECO:0007669"/>
    <property type="project" value="UniProtKB-SubCell"/>
</dbReference>
<gene>
    <name evidence="9" type="ORF">RND71_004765</name>
</gene>
<evidence type="ECO:0000259" key="8">
    <source>
        <dbReference type="PROSITE" id="PS50863"/>
    </source>
</evidence>
<evidence type="ECO:0000313" key="9">
    <source>
        <dbReference type="EMBL" id="KAK4374088.1"/>
    </source>
</evidence>
<evidence type="ECO:0000256" key="6">
    <source>
        <dbReference type="ARBA" id="ARBA00023242"/>
    </source>
</evidence>
<evidence type="ECO:0000256" key="3">
    <source>
        <dbReference type="ARBA" id="ARBA00023015"/>
    </source>
</evidence>
<feature type="domain" description="TF-B3" evidence="8">
    <location>
        <begin position="262"/>
        <end position="356"/>
    </location>
</feature>
<dbReference type="CDD" id="cd10017">
    <property type="entry name" value="B3_DNA"/>
    <property type="match status" value="3"/>
</dbReference>
<dbReference type="Gene3D" id="2.40.330.10">
    <property type="entry name" value="DNA-binding pseudobarrel domain"/>
    <property type="match status" value="3"/>
</dbReference>
<keyword evidence="5" id="KW-0804">Transcription</keyword>
<feature type="domain" description="TF-B3" evidence="8">
    <location>
        <begin position="125"/>
        <end position="222"/>
    </location>
</feature>
<dbReference type="EMBL" id="JAVYJV010000003">
    <property type="protein sequence ID" value="KAK4374088.1"/>
    <property type="molecule type" value="Genomic_DNA"/>
</dbReference>
<dbReference type="PANTHER" id="PTHR31674:SF62">
    <property type="entry name" value="B3 DOMAIN-CONTAINING PROTEIN REM14-RELATED"/>
    <property type="match status" value="1"/>
</dbReference>
<evidence type="ECO:0000313" key="10">
    <source>
        <dbReference type="Proteomes" id="UP001291623"/>
    </source>
</evidence>
<dbReference type="Pfam" id="PF02362">
    <property type="entry name" value="B3"/>
    <property type="match status" value="3"/>
</dbReference>
<comment type="subcellular location">
    <subcellularLocation>
        <location evidence="1">Nucleus</location>
    </subcellularLocation>
</comment>
<protein>
    <recommendedName>
        <fullName evidence="8">TF-B3 domain-containing protein</fullName>
    </recommendedName>
</protein>
<comment type="caution">
    <text evidence="9">The sequence shown here is derived from an EMBL/GenBank/DDBJ whole genome shotgun (WGS) entry which is preliminary data.</text>
</comment>
<dbReference type="SMART" id="SM01019">
    <property type="entry name" value="B3"/>
    <property type="match status" value="3"/>
</dbReference>
<accession>A0AAE1SR55</accession>
<dbReference type="Proteomes" id="UP001291623">
    <property type="component" value="Unassembled WGS sequence"/>
</dbReference>
<evidence type="ECO:0000256" key="4">
    <source>
        <dbReference type="ARBA" id="ARBA00023125"/>
    </source>
</evidence>
<keyword evidence="10" id="KW-1185">Reference proteome</keyword>
<dbReference type="SUPFAM" id="SSF101936">
    <property type="entry name" value="DNA-binding pseudobarrel domain"/>
    <property type="match status" value="3"/>
</dbReference>
<reference evidence="9" key="1">
    <citation type="submission" date="2023-12" db="EMBL/GenBank/DDBJ databases">
        <title>Genome assembly of Anisodus tanguticus.</title>
        <authorList>
            <person name="Wang Y.-J."/>
        </authorList>
    </citation>
    <scope>NUCLEOTIDE SEQUENCE</scope>
    <source>
        <strain evidence="9">KB-2021</strain>
        <tissue evidence="9">Leaf</tissue>
    </source>
</reference>
<keyword evidence="7" id="KW-0812">Transmembrane</keyword>
<dbReference type="InterPro" id="IPR003340">
    <property type="entry name" value="B3_DNA-bd"/>
</dbReference>
<evidence type="ECO:0000256" key="7">
    <source>
        <dbReference type="SAM" id="Phobius"/>
    </source>
</evidence>
<keyword evidence="2" id="KW-0677">Repeat</keyword>
<keyword evidence="3" id="KW-0805">Transcription regulation</keyword>
<feature type="transmembrane region" description="Helical" evidence="7">
    <location>
        <begin position="35"/>
        <end position="60"/>
    </location>
</feature>
<dbReference type="AlphaFoldDB" id="A0AAE1SR55"/>
<dbReference type="InterPro" id="IPR039218">
    <property type="entry name" value="REM_fam"/>
</dbReference>
<feature type="domain" description="TF-B3" evidence="8">
    <location>
        <begin position="395"/>
        <end position="489"/>
    </location>
</feature>
<keyword evidence="7" id="KW-0472">Membrane</keyword>
<sequence length="500" mass="57872">METHQYGNFKLLVKQKLHCRGFKASFSSYNCYMQYAIPCLFYFMIVMYFFFLLSSFLGYFKAIKDLRLKTSSVTTPNSQMAASTSVDDNPHLSHCNREYAEYLQVEEEEEEEEAATCDKPFGQSHFECTIGRYFLSKRTLFLPQQFAIANGLINKKCWLIVRDKRQRSWNLKINNSNNTRARAYIGGGWRKFITENCLKEGDHIIFKVVTNGETPIWKFQVLTNGETPMKKFQEKPSPSIKLSNKTSSHEEAATNKPCVQSHFECTIRQYCLSRGLLCLPKQFASTNGLINKMCDLIIRDERQRSWNLKLRYWEPGVYIKDGWRKFIADNCLKKGDRIMFEVVTNGETPIWKFQVVSEAETPLQKYQDIIKKPSNMSPLNAQVSTSTSGDDDHPYFISTIKPYCISRTEFSLPLDFAKSNGLINRKCEMILKDEAQRCWSVWLGRIGNGVGIIRGWTKFRAENGLQVGDAYKFELIKNGEIPIAHFHCKYSAKVAKREKQ</sequence>
<dbReference type="GO" id="GO:0003677">
    <property type="term" value="F:DNA binding"/>
    <property type="evidence" value="ECO:0007669"/>
    <property type="project" value="UniProtKB-KW"/>
</dbReference>
<organism evidence="9 10">
    <name type="scientific">Anisodus tanguticus</name>
    <dbReference type="NCBI Taxonomy" id="243964"/>
    <lineage>
        <taxon>Eukaryota</taxon>
        <taxon>Viridiplantae</taxon>
        <taxon>Streptophyta</taxon>
        <taxon>Embryophyta</taxon>
        <taxon>Tracheophyta</taxon>
        <taxon>Spermatophyta</taxon>
        <taxon>Magnoliopsida</taxon>
        <taxon>eudicotyledons</taxon>
        <taxon>Gunneridae</taxon>
        <taxon>Pentapetalae</taxon>
        <taxon>asterids</taxon>
        <taxon>lamiids</taxon>
        <taxon>Solanales</taxon>
        <taxon>Solanaceae</taxon>
        <taxon>Solanoideae</taxon>
        <taxon>Hyoscyameae</taxon>
        <taxon>Anisodus</taxon>
    </lineage>
</organism>
<evidence type="ECO:0000256" key="5">
    <source>
        <dbReference type="ARBA" id="ARBA00023163"/>
    </source>
</evidence>
<proteinExistence type="predicted"/>
<name>A0AAE1SR55_9SOLA</name>
<dbReference type="InterPro" id="IPR015300">
    <property type="entry name" value="DNA-bd_pseudobarrel_sf"/>
</dbReference>
<evidence type="ECO:0000256" key="2">
    <source>
        <dbReference type="ARBA" id="ARBA00022737"/>
    </source>
</evidence>
<dbReference type="PROSITE" id="PS50863">
    <property type="entry name" value="B3"/>
    <property type="match status" value="3"/>
</dbReference>
<evidence type="ECO:0000256" key="1">
    <source>
        <dbReference type="ARBA" id="ARBA00004123"/>
    </source>
</evidence>
<dbReference type="PANTHER" id="PTHR31674">
    <property type="entry name" value="B3 DOMAIN-CONTAINING PROTEIN REM-LIKE 3-RELATED"/>
    <property type="match status" value="1"/>
</dbReference>
<keyword evidence="4" id="KW-0238">DNA-binding</keyword>
<keyword evidence="6" id="KW-0539">Nucleus</keyword>